<reference evidence="2" key="1">
    <citation type="submission" date="2017-07" db="EMBL/GenBank/DDBJ databases">
        <authorList>
            <person name="Mikheyev A."/>
            <person name="Grau M."/>
        </authorList>
    </citation>
    <scope>NUCLEOTIDE SEQUENCE</scope>
    <source>
        <tissue evidence="2">Venom_gland</tissue>
    </source>
</reference>
<dbReference type="InterPro" id="IPR052279">
    <property type="entry name" value="EngB_GTPase"/>
</dbReference>
<name>A0A2D4MNM1_9SAUR</name>
<evidence type="ECO:0000313" key="2">
    <source>
        <dbReference type="EMBL" id="LAB34972.1"/>
    </source>
</evidence>
<dbReference type="PANTHER" id="PTHR46498:SF1">
    <property type="entry name" value="GTP-BINDING PROTEIN 8"/>
    <property type="match status" value="1"/>
</dbReference>
<feature type="region of interest" description="Disordered" evidence="1">
    <location>
        <begin position="105"/>
        <end position="127"/>
    </location>
</feature>
<organism evidence="2">
    <name type="scientific">Micrurus spixii</name>
    <name type="common">Amazon coral snake</name>
    <dbReference type="NCBI Taxonomy" id="129469"/>
    <lineage>
        <taxon>Eukaryota</taxon>
        <taxon>Metazoa</taxon>
        <taxon>Chordata</taxon>
        <taxon>Craniata</taxon>
        <taxon>Vertebrata</taxon>
        <taxon>Euteleostomi</taxon>
        <taxon>Lepidosauria</taxon>
        <taxon>Squamata</taxon>
        <taxon>Bifurcata</taxon>
        <taxon>Unidentata</taxon>
        <taxon>Episquamata</taxon>
        <taxon>Toxicofera</taxon>
        <taxon>Serpentes</taxon>
        <taxon>Colubroidea</taxon>
        <taxon>Elapidae</taxon>
        <taxon>Elapinae</taxon>
        <taxon>Micrurus</taxon>
    </lineage>
</organism>
<sequence>MENLCVKVHRLSKSSRYTSLLQKRLMTQIRTPVHYASFSEVQQLPEKQSTAITFPLQDLAKFLSSNVDKSSFYIFKPNQRDIQTAEVFFIPSKQHIIDYSTSAVRMDHAPEMPEPEEPADGPGLISK</sequence>
<proteinExistence type="predicted"/>
<protein>
    <submittedName>
        <fullName evidence="2">Uncharacterized protein</fullName>
    </submittedName>
</protein>
<dbReference type="PANTHER" id="PTHR46498">
    <property type="entry name" value="GTP-BINDING PROTEIN 8"/>
    <property type="match status" value="1"/>
</dbReference>
<dbReference type="EMBL" id="IACM01106946">
    <property type="protein sequence ID" value="LAB34972.1"/>
    <property type="molecule type" value="Transcribed_RNA"/>
</dbReference>
<evidence type="ECO:0000256" key="1">
    <source>
        <dbReference type="SAM" id="MobiDB-lite"/>
    </source>
</evidence>
<dbReference type="GO" id="GO:0005739">
    <property type="term" value="C:mitochondrion"/>
    <property type="evidence" value="ECO:0007669"/>
    <property type="project" value="TreeGrafter"/>
</dbReference>
<reference evidence="2" key="2">
    <citation type="submission" date="2017-11" db="EMBL/GenBank/DDBJ databases">
        <title>Coralsnake Venomics: Analyses of Venom Gland Transcriptomes and Proteomes of Six Brazilian Taxa.</title>
        <authorList>
            <person name="Aird S.D."/>
            <person name="Jorge da Silva N."/>
            <person name="Qiu L."/>
            <person name="Villar-Briones A."/>
            <person name="Aparecida-Saddi V."/>
            <person name="Campos-Telles M.P."/>
            <person name="Grau M."/>
            <person name="Mikheyev A.S."/>
        </authorList>
    </citation>
    <scope>NUCLEOTIDE SEQUENCE</scope>
    <source>
        <tissue evidence="2">Venom_gland</tissue>
    </source>
</reference>
<accession>A0A2D4MNM1</accession>
<dbReference type="AlphaFoldDB" id="A0A2D4MNM1"/>